<dbReference type="AlphaFoldDB" id="A0A414P1E2"/>
<feature type="transmembrane region" description="Helical" evidence="1">
    <location>
        <begin position="12"/>
        <end position="32"/>
    </location>
</feature>
<evidence type="ECO:0000313" key="3">
    <source>
        <dbReference type="Proteomes" id="UP000284902"/>
    </source>
</evidence>
<keyword evidence="1" id="KW-0812">Transmembrane</keyword>
<dbReference type="InterPro" id="IPR021509">
    <property type="entry name" value="DUF3169"/>
</dbReference>
<comment type="caution">
    <text evidence="2">The sequence shown here is derived from an EMBL/GenBank/DDBJ whole genome shotgun (WGS) entry which is preliminary data.</text>
</comment>
<dbReference type="Proteomes" id="UP000284902">
    <property type="component" value="Unassembled WGS sequence"/>
</dbReference>
<feature type="transmembrane region" description="Helical" evidence="1">
    <location>
        <begin position="207"/>
        <end position="226"/>
    </location>
</feature>
<feature type="transmembrane region" description="Helical" evidence="1">
    <location>
        <begin position="232"/>
        <end position="252"/>
    </location>
</feature>
<accession>A0A414P1E2</accession>
<feature type="transmembrane region" description="Helical" evidence="1">
    <location>
        <begin position="137"/>
        <end position="156"/>
    </location>
</feature>
<gene>
    <name evidence="2" type="ORF">DW672_12160</name>
</gene>
<feature type="transmembrane region" description="Helical" evidence="1">
    <location>
        <begin position="104"/>
        <end position="125"/>
    </location>
</feature>
<sequence length="261" mass="29387">MKKKNSYKSFILKMSAGAIIGMVLGGTGMYFIERASDWKEIGTITLHISGIEQLILPGMAVVLALSVIAEEWICHCLKKNCNALLKADDEECDRLEYEEEKYGAWLTGVNVLSQVLCILILAFGYSLDYIGRGGSTSITFLWACILFLSCFFYDGIMQVRYVKLVQKVHPEKKGDPSSSKFQKEWLASCDEAEKEIVFQSAYKAYMCMNKVIPLLLLLTLILNLFFNTGILAIIVVAGMYLVMTVAYSKACVQIRKEKIFR</sequence>
<evidence type="ECO:0000256" key="1">
    <source>
        <dbReference type="SAM" id="Phobius"/>
    </source>
</evidence>
<name>A0A414P1E2_9FIRM</name>
<proteinExistence type="predicted"/>
<feature type="transmembrane region" description="Helical" evidence="1">
    <location>
        <begin position="44"/>
        <end position="69"/>
    </location>
</feature>
<dbReference type="RefSeq" id="WP_118213218.1">
    <property type="nucleotide sequence ID" value="NZ_JAQEAN010000044.1"/>
</dbReference>
<dbReference type="Pfam" id="PF11368">
    <property type="entry name" value="DUF3169"/>
    <property type="match status" value="1"/>
</dbReference>
<protein>
    <submittedName>
        <fullName evidence="2">DUF3169 family protein</fullName>
    </submittedName>
</protein>
<evidence type="ECO:0000313" key="2">
    <source>
        <dbReference type="EMBL" id="RHF57310.1"/>
    </source>
</evidence>
<keyword evidence="1" id="KW-1133">Transmembrane helix</keyword>
<reference evidence="2 3" key="1">
    <citation type="submission" date="2018-08" db="EMBL/GenBank/DDBJ databases">
        <title>A genome reference for cultivated species of the human gut microbiota.</title>
        <authorList>
            <person name="Zou Y."/>
            <person name="Xue W."/>
            <person name="Luo G."/>
        </authorList>
    </citation>
    <scope>NUCLEOTIDE SEQUENCE [LARGE SCALE GENOMIC DNA]</scope>
    <source>
        <strain evidence="2 3">AM25-1LB</strain>
    </source>
</reference>
<dbReference type="EMBL" id="QRHG01000044">
    <property type="protein sequence ID" value="RHF57310.1"/>
    <property type="molecule type" value="Genomic_DNA"/>
</dbReference>
<keyword evidence="1" id="KW-0472">Membrane</keyword>
<organism evidence="2 3">
    <name type="scientific">[Ruminococcus] lactaris</name>
    <dbReference type="NCBI Taxonomy" id="46228"/>
    <lineage>
        <taxon>Bacteria</taxon>
        <taxon>Bacillati</taxon>
        <taxon>Bacillota</taxon>
        <taxon>Clostridia</taxon>
        <taxon>Lachnospirales</taxon>
        <taxon>Lachnospiraceae</taxon>
        <taxon>Mediterraneibacter</taxon>
    </lineage>
</organism>